<dbReference type="Gene3D" id="1.10.10.60">
    <property type="entry name" value="Homeodomain-like"/>
    <property type="match status" value="2"/>
</dbReference>
<protein>
    <submittedName>
        <fullName evidence="5">AraC family transcriptional regulator</fullName>
    </submittedName>
</protein>
<dbReference type="Gene3D" id="2.60.120.10">
    <property type="entry name" value="Jelly Rolls"/>
    <property type="match status" value="1"/>
</dbReference>
<dbReference type="InterPro" id="IPR018060">
    <property type="entry name" value="HTH_AraC"/>
</dbReference>
<dbReference type="SUPFAM" id="SSF46689">
    <property type="entry name" value="Homeodomain-like"/>
    <property type="match status" value="1"/>
</dbReference>
<name>A0A926D5Q7_9FIRM</name>
<evidence type="ECO:0000313" key="6">
    <source>
        <dbReference type="Proteomes" id="UP000623172"/>
    </source>
</evidence>
<dbReference type="SUPFAM" id="SSF51215">
    <property type="entry name" value="Regulatory protein AraC"/>
    <property type="match status" value="1"/>
</dbReference>
<dbReference type="PANTHER" id="PTHR43280">
    <property type="entry name" value="ARAC-FAMILY TRANSCRIPTIONAL REGULATOR"/>
    <property type="match status" value="1"/>
</dbReference>
<organism evidence="5 6">
    <name type="scientific">Gehongia tenuis</name>
    <dbReference type="NCBI Taxonomy" id="2763655"/>
    <lineage>
        <taxon>Bacteria</taxon>
        <taxon>Bacillati</taxon>
        <taxon>Bacillota</taxon>
        <taxon>Clostridia</taxon>
        <taxon>Christensenellales</taxon>
        <taxon>Christensenellaceae</taxon>
        <taxon>Gehongia</taxon>
    </lineage>
</organism>
<gene>
    <name evidence="5" type="ORF">H8696_07700</name>
</gene>
<evidence type="ECO:0000256" key="1">
    <source>
        <dbReference type="ARBA" id="ARBA00023015"/>
    </source>
</evidence>
<dbReference type="EMBL" id="JACRSR010000002">
    <property type="protein sequence ID" value="MBC8531731.1"/>
    <property type="molecule type" value="Genomic_DNA"/>
</dbReference>
<dbReference type="Proteomes" id="UP000623172">
    <property type="component" value="Unassembled WGS sequence"/>
</dbReference>
<proteinExistence type="predicted"/>
<keyword evidence="2" id="KW-0238">DNA-binding</keyword>
<comment type="caution">
    <text evidence="5">The sequence shown here is derived from an EMBL/GenBank/DDBJ whole genome shotgun (WGS) entry which is preliminary data.</text>
</comment>
<evidence type="ECO:0000259" key="4">
    <source>
        <dbReference type="PROSITE" id="PS01124"/>
    </source>
</evidence>
<sequence>MLDRWTAQHEIVDNNGEIPVYFHINRKCHYMTMHWHEHIEMIYQLSGRMTATAQGEQYELKPGDMLIVNPNELHRTISLGADAPYVLIQISVQRLREMMPAFEIVHFKNYIPAKEISPFPEVIQAFQQMKQAYLSQDDGYTLLFMANLYKVLYLLYRNFAYQMRPDSDEGNNRDLQRIADVMEWIQNNYRQKLTLREAAGLLGISKEHFCRIFRKYTGQTFLEYLNCYRTSRFWEDMQTSGKSFTELMEQNGIFNYKVFIQTFRQMYGKTPRELRYGKRTSKA</sequence>
<dbReference type="InterPro" id="IPR014710">
    <property type="entry name" value="RmlC-like_jellyroll"/>
</dbReference>
<evidence type="ECO:0000256" key="3">
    <source>
        <dbReference type="ARBA" id="ARBA00023163"/>
    </source>
</evidence>
<dbReference type="RefSeq" id="WP_249316340.1">
    <property type="nucleotide sequence ID" value="NZ_JACRSR010000002.1"/>
</dbReference>
<reference evidence="5" key="1">
    <citation type="submission" date="2020-08" db="EMBL/GenBank/DDBJ databases">
        <title>Genome public.</title>
        <authorList>
            <person name="Liu C."/>
            <person name="Sun Q."/>
        </authorList>
    </citation>
    <scope>NUCLEOTIDE SEQUENCE</scope>
    <source>
        <strain evidence="5">NSJ-53</strain>
    </source>
</reference>
<dbReference type="InterPro" id="IPR037923">
    <property type="entry name" value="HTH-like"/>
</dbReference>
<dbReference type="AlphaFoldDB" id="A0A926D5Q7"/>
<feature type="domain" description="HTH araC/xylS-type" evidence="4">
    <location>
        <begin position="179"/>
        <end position="277"/>
    </location>
</feature>
<keyword evidence="1" id="KW-0805">Transcription regulation</keyword>
<dbReference type="InterPro" id="IPR003313">
    <property type="entry name" value="AraC-bd"/>
</dbReference>
<dbReference type="SMART" id="SM00342">
    <property type="entry name" value="HTH_ARAC"/>
    <property type="match status" value="1"/>
</dbReference>
<keyword evidence="3" id="KW-0804">Transcription</keyword>
<dbReference type="PANTHER" id="PTHR43280:SF34">
    <property type="entry name" value="ARAC-FAMILY TRANSCRIPTIONAL REGULATOR"/>
    <property type="match status" value="1"/>
</dbReference>
<dbReference type="Pfam" id="PF12833">
    <property type="entry name" value="HTH_18"/>
    <property type="match status" value="1"/>
</dbReference>
<keyword evidence="6" id="KW-1185">Reference proteome</keyword>
<dbReference type="PROSITE" id="PS01124">
    <property type="entry name" value="HTH_ARAC_FAMILY_2"/>
    <property type="match status" value="1"/>
</dbReference>
<evidence type="ECO:0000256" key="2">
    <source>
        <dbReference type="ARBA" id="ARBA00023125"/>
    </source>
</evidence>
<accession>A0A926D5Q7</accession>
<dbReference type="GO" id="GO:0003700">
    <property type="term" value="F:DNA-binding transcription factor activity"/>
    <property type="evidence" value="ECO:0007669"/>
    <property type="project" value="InterPro"/>
</dbReference>
<evidence type="ECO:0000313" key="5">
    <source>
        <dbReference type="EMBL" id="MBC8531731.1"/>
    </source>
</evidence>
<dbReference type="GO" id="GO:0043565">
    <property type="term" value="F:sequence-specific DNA binding"/>
    <property type="evidence" value="ECO:0007669"/>
    <property type="project" value="InterPro"/>
</dbReference>
<dbReference type="Pfam" id="PF02311">
    <property type="entry name" value="AraC_binding"/>
    <property type="match status" value="1"/>
</dbReference>
<dbReference type="InterPro" id="IPR009057">
    <property type="entry name" value="Homeodomain-like_sf"/>
</dbReference>